<reference evidence="1" key="1">
    <citation type="submission" date="2013-10" db="EMBL/GenBank/DDBJ databases">
        <title>Genomic analysis of the causative agents of coccidiosis in chickens.</title>
        <authorList>
            <person name="Reid A.J."/>
            <person name="Blake D."/>
            <person name="Billington K."/>
            <person name="Browne H."/>
            <person name="Dunn M."/>
            <person name="Hung S."/>
            <person name="Kawahara F."/>
            <person name="Miranda-Saavedra D."/>
            <person name="Mourier T."/>
            <person name="Nagra H."/>
            <person name="Otto T.D."/>
            <person name="Rawlings N."/>
            <person name="Sanchez A."/>
            <person name="Sanders M."/>
            <person name="Subramaniam C."/>
            <person name="Tay Y."/>
            <person name="Dear P."/>
            <person name="Doerig C."/>
            <person name="Gruber A."/>
            <person name="Parkinson J."/>
            <person name="Shirley M."/>
            <person name="Wan K.L."/>
            <person name="Berriman M."/>
            <person name="Tomley F."/>
            <person name="Pain A."/>
        </authorList>
    </citation>
    <scope>NUCLEOTIDE SEQUENCE</scope>
    <source>
        <strain evidence="1">Houghton</strain>
    </source>
</reference>
<dbReference type="GeneID" id="25268133"/>
<gene>
    <name evidence="1" type="ORF">EAH_00000630</name>
</gene>
<dbReference type="AlphaFoldDB" id="U6GD64"/>
<protein>
    <submittedName>
        <fullName evidence="1">Uncharacterized protein</fullName>
    </submittedName>
</protein>
<proteinExistence type="predicted"/>
<dbReference type="Proteomes" id="UP000018050">
    <property type="component" value="Unassembled WGS sequence"/>
</dbReference>
<keyword evidence="2" id="KW-1185">Reference proteome</keyword>
<sequence length="185" mass="20010">MDPLTIVRWLGVCAEPPIEEAQPAWWVELQRSEAVQNKEKARNATQQAALPSAVSSNLASEGARRKVRFASEPTADPHGFYETDAEFVISPSHPDTQTSLTRDSEHSELASWDLSDLEDASAIRRMLIPTADTPRSSAGSFTATSVDLYHGSHPSSAEPVFHEFCGSSMNSASSDFTSSARQTGG</sequence>
<dbReference type="RefSeq" id="XP_013252161.1">
    <property type="nucleotide sequence ID" value="XM_013396707.1"/>
</dbReference>
<name>U6GD64_EIMAC</name>
<accession>U6GD64</accession>
<reference evidence="1" key="2">
    <citation type="submission" date="2013-10" db="EMBL/GenBank/DDBJ databases">
        <authorList>
            <person name="Aslett M."/>
        </authorList>
    </citation>
    <scope>NUCLEOTIDE SEQUENCE</scope>
    <source>
        <strain evidence="1">Houghton</strain>
    </source>
</reference>
<evidence type="ECO:0000313" key="1">
    <source>
        <dbReference type="EMBL" id="CDI77492.1"/>
    </source>
</evidence>
<organism evidence="1 2">
    <name type="scientific">Eimeria acervulina</name>
    <name type="common">Coccidian parasite</name>
    <dbReference type="NCBI Taxonomy" id="5801"/>
    <lineage>
        <taxon>Eukaryota</taxon>
        <taxon>Sar</taxon>
        <taxon>Alveolata</taxon>
        <taxon>Apicomplexa</taxon>
        <taxon>Conoidasida</taxon>
        <taxon>Coccidia</taxon>
        <taxon>Eucoccidiorida</taxon>
        <taxon>Eimeriorina</taxon>
        <taxon>Eimeriidae</taxon>
        <taxon>Eimeria</taxon>
    </lineage>
</organism>
<dbReference type="EMBL" id="HG670679">
    <property type="protein sequence ID" value="CDI77492.1"/>
    <property type="molecule type" value="Genomic_DNA"/>
</dbReference>
<evidence type="ECO:0000313" key="2">
    <source>
        <dbReference type="Proteomes" id="UP000018050"/>
    </source>
</evidence>
<dbReference type="VEuPathDB" id="ToxoDB:EAH_00000630"/>
<dbReference type="OrthoDB" id="345771at2759"/>
<dbReference type="OMA" id="EAQPAWW"/>